<dbReference type="Proteomes" id="UP000276133">
    <property type="component" value="Unassembled WGS sequence"/>
</dbReference>
<protein>
    <submittedName>
        <fullName evidence="1">Uncharacterized protein</fullName>
    </submittedName>
</protein>
<dbReference type="EMBL" id="REGN01002429">
    <property type="protein sequence ID" value="RNA28143.1"/>
    <property type="molecule type" value="Genomic_DNA"/>
</dbReference>
<accession>A0A3M7RX48</accession>
<evidence type="ECO:0000313" key="1">
    <source>
        <dbReference type="EMBL" id="RNA28143.1"/>
    </source>
</evidence>
<comment type="caution">
    <text evidence="1">The sequence shown here is derived from an EMBL/GenBank/DDBJ whole genome shotgun (WGS) entry which is preliminary data.</text>
</comment>
<dbReference type="AlphaFoldDB" id="A0A3M7RX48"/>
<reference evidence="1 2" key="1">
    <citation type="journal article" date="2018" name="Sci. Rep.">
        <title>Genomic signatures of local adaptation to the degree of environmental predictability in rotifers.</title>
        <authorList>
            <person name="Franch-Gras L."/>
            <person name="Hahn C."/>
            <person name="Garcia-Roger E.M."/>
            <person name="Carmona M.J."/>
            <person name="Serra M."/>
            <person name="Gomez A."/>
        </authorList>
    </citation>
    <scope>NUCLEOTIDE SEQUENCE [LARGE SCALE GENOMIC DNA]</scope>
    <source>
        <strain evidence="1">HYR1</strain>
    </source>
</reference>
<gene>
    <name evidence="1" type="ORF">BpHYR1_052130</name>
</gene>
<name>A0A3M7RX48_BRAPC</name>
<proteinExistence type="predicted"/>
<keyword evidence="2" id="KW-1185">Reference proteome</keyword>
<organism evidence="1 2">
    <name type="scientific">Brachionus plicatilis</name>
    <name type="common">Marine rotifer</name>
    <name type="synonym">Brachionus muelleri</name>
    <dbReference type="NCBI Taxonomy" id="10195"/>
    <lineage>
        <taxon>Eukaryota</taxon>
        <taxon>Metazoa</taxon>
        <taxon>Spiralia</taxon>
        <taxon>Gnathifera</taxon>
        <taxon>Rotifera</taxon>
        <taxon>Eurotatoria</taxon>
        <taxon>Monogononta</taxon>
        <taxon>Pseudotrocha</taxon>
        <taxon>Ploima</taxon>
        <taxon>Brachionidae</taxon>
        <taxon>Brachionus</taxon>
    </lineage>
</organism>
<sequence>MSLVFKYDQSCREPLIGYQAAPLAFANILKVSSSVVGVSCDSPSLLSSKGYLTTKEPLCKLAESTNGCSLDHEIMDSVSG</sequence>
<evidence type="ECO:0000313" key="2">
    <source>
        <dbReference type="Proteomes" id="UP000276133"/>
    </source>
</evidence>